<dbReference type="InterPro" id="IPR026444">
    <property type="entry name" value="Secre_tail"/>
</dbReference>
<organism evidence="5 6">
    <name type="scientific">Marixanthomonas ophiurae</name>
    <dbReference type="NCBI Taxonomy" id="387659"/>
    <lineage>
        <taxon>Bacteria</taxon>
        <taxon>Pseudomonadati</taxon>
        <taxon>Bacteroidota</taxon>
        <taxon>Flavobacteriia</taxon>
        <taxon>Flavobacteriales</taxon>
        <taxon>Flavobacteriaceae</taxon>
        <taxon>Marixanthomonas</taxon>
    </lineage>
</organism>
<dbReference type="OrthoDB" id="1110367at2"/>
<gene>
    <name evidence="5" type="ORF">DZ858_14450</name>
</gene>
<comment type="caution">
    <text evidence="5">The sequence shown here is derived from an EMBL/GenBank/DDBJ whole genome shotgun (WGS) entry which is preliminary data.</text>
</comment>
<feature type="domain" description="Secretion system C-terminal sorting" evidence="3">
    <location>
        <begin position="1116"/>
        <end position="1183"/>
    </location>
</feature>
<proteinExistence type="predicted"/>
<dbReference type="NCBIfam" id="TIGR04183">
    <property type="entry name" value="Por_Secre_tail"/>
    <property type="match status" value="1"/>
</dbReference>
<feature type="chain" id="PRO_5017719302" evidence="2">
    <location>
        <begin position="20"/>
        <end position="1187"/>
    </location>
</feature>
<feature type="domain" description="DUF7619" evidence="4">
    <location>
        <begin position="966"/>
        <end position="1099"/>
    </location>
</feature>
<feature type="signal peptide" evidence="2">
    <location>
        <begin position="1"/>
        <end position="19"/>
    </location>
</feature>
<sequence>MKIFIFSLLFISLSFHSLAQQAFFPYTVIDNTFGVENPNQTKLADIDSDGDLDIFLQSNSFSNLTWLPNIDGEGNYGTGNVVAQENVGSVQSSDIGDINGDGHVDILRGSTTVDRIDWDANDGTGVFSTLTTVDEDITNPRILILTDIDGDSDLDILVYYYEGANRFGWFENLDGLGNFGEVNEIGFDGGSSNRIRMVTADIDGDSDMDLLVSNSSTSTVFWYENLDGMGSFSNLKLIDDTQTSSMSSVLLSDIDGDSDLDLLISVDLLTSQDEDLIVAYENLDGNGNFGASTIVSNIFNSPKHMNAVDLDTDGDQDLVIANTEGKNTIWLPNDGNGNFGPAIIFEEYVFSPSHISIADIDSNGTPDIISTAYSEDTVTTYKNLDGQGTLEPGVIVNSTIQDPTKVVLADLDGDGDNDIANISHNKVSWYENLDGLGTYGQQNVLVGNVFVGRFLEAVDFDNDGDLDLMYGYDEVVSWVENLDGAGNFSERQALHIAGGTNSDITFMDVDNDLDLDYVRLSSLSLIWHENINSALENLGNTILSNISLDLGQINKIDVNGDGFIDLVGSTSGDNQLIWIPNQGDGTFGAFQVIDTDQPNIRRAGIKAADIDGDSDLDIVSGSPDNNTVLWYENLDGLGAFGDANEISTTISMNKVLEVFDSDSDGDPDIIVSDLLTNTVQFIENIDWGSSFAEPIELFGTDLTFTSSLAFGELNGDFKQDLAISNTQDGSILWYENLGVLSNVISGNVAIDLDSNGCDPGDPDMQNLLIKTENETHSFSTVTNANGDYSISVTEGTFTTQINSSLPTHFSSEPESHVSEFVGINNAEVKDFCVVATETIEDISIGFFPITDARPGFEAVYELVYSNIGTVIVDGDIELNFDDVRLEYSESSEPVASSSTGQITFDYTNLQPFETRTIQITFSVAPPPTTQIDDPLIFSGQINPVSNDINPEDNSFNYTQIVIGSFDPNDILVLEGPQVHIDDADDYLHYIIRFQNTGTASAINVRVLNELDMNLDWDSFQLLNTSHESRVEITEGNTMQFIFDDINLPDAKTDEEGSKGHIQYKIKPMSPVSVGDQVSNNAQIYFDFNEFILTNTVTTTYVEQLGVESFREEIIYIYPNPVENKLFIIGVSNYSKISIYDLPGHKIMEQKIVQDSVSLNVEHISRGVYFLKFENNNGNFEIRRLIKK</sequence>
<dbReference type="SUPFAM" id="SSF69318">
    <property type="entry name" value="Integrin alpha N-terminal domain"/>
    <property type="match status" value="3"/>
</dbReference>
<evidence type="ECO:0000259" key="3">
    <source>
        <dbReference type="Pfam" id="PF18962"/>
    </source>
</evidence>
<evidence type="ECO:0000313" key="6">
    <source>
        <dbReference type="Proteomes" id="UP000261082"/>
    </source>
</evidence>
<dbReference type="AlphaFoldDB" id="A0A3E1Q8E2"/>
<dbReference type="PANTHER" id="PTHR44103:SF1">
    <property type="entry name" value="PROPROTEIN CONVERTASE P"/>
    <property type="match status" value="1"/>
</dbReference>
<dbReference type="Gene3D" id="2.130.10.130">
    <property type="entry name" value="Integrin alpha, N-terminal"/>
    <property type="match status" value="1"/>
</dbReference>
<dbReference type="InterPro" id="IPR028994">
    <property type="entry name" value="Integrin_alpha_N"/>
</dbReference>
<protein>
    <submittedName>
        <fullName evidence="5">T9SS C-terminal target domain-containing protein</fullName>
    </submittedName>
</protein>
<evidence type="ECO:0000259" key="4">
    <source>
        <dbReference type="Pfam" id="PF24595"/>
    </source>
</evidence>
<dbReference type="EMBL" id="QVID01000002">
    <property type="protein sequence ID" value="RFN58417.1"/>
    <property type="molecule type" value="Genomic_DNA"/>
</dbReference>
<dbReference type="Pfam" id="PF24595">
    <property type="entry name" value="DUF7619"/>
    <property type="match status" value="1"/>
</dbReference>
<accession>A0A3E1Q8E2</accession>
<dbReference type="Pfam" id="PF13517">
    <property type="entry name" value="FG-GAP_3"/>
    <property type="match status" value="5"/>
</dbReference>
<name>A0A3E1Q8E2_9FLAO</name>
<dbReference type="Proteomes" id="UP000261082">
    <property type="component" value="Unassembled WGS sequence"/>
</dbReference>
<dbReference type="RefSeq" id="WP_117160364.1">
    <property type="nucleotide sequence ID" value="NZ_QVID01000002.1"/>
</dbReference>
<keyword evidence="6" id="KW-1185">Reference proteome</keyword>
<reference evidence="5 6" key="1">
    <citation type="journal article" date="2007" name="Int. J. Syst. Evol. Microbiol.">
        <title>Marixanthomonas ophiurae gen. nov., sp. nov., a marine bacterium of the family Flavobacteriaceae isolated from a deep-sea brittle star.</title>
        <authorList>
            <person name="Romanenko L.A."/>
            <person name="Uchino M."/>
            <person name="Frolova G.M."/>
            <person name="Mikhailov V.V."/>
        </authorList>
    </citation>
    <scope>NUCLEOTIDE SEQUENCE [LARGE SCALE GENOMIC DNA]</scope>
    <source>
        <strain evidence="5 6">KMM 3046</strain>
    </source>
</reference>
<dbReference type="InterPro" id="IPR055353">
    <property type="entry name" value="DUF7619"/>
</dbReference>
<dbReference type="Pfam" id="PF18962">
    <property type="entry name" value="Por_Secre_tail"/>
    <property type="match status" value="1"/>
</dbReference>
<evidence type="ECO:0000313" key="5">
    <source>
        <dbReference type="EMBL" id="RFN58417.1"/>
    </source>
</evidence>
<dbReference type="PANTHER" id="PTHR44103">
    <property type="entry name" value="PROPROTEIN CONVERTASE P"/>
    <property type="match status" value="1"/>
</dbReference>
<dbReference type="InterPro" id="IPR013517">
    <property type="entry name" value="FG-GAP"/>
</dbReference>
<evidence type="ECO:0000256" key="2">
    <source>
        <dbReference type="SAM" id="SignalP"/>
    </source>
</evidence>
<keyword evidence="1 2" id="KW-0732">Signal</keyword>
<evidence type="ECO:0000256" key="1">
    <source>
        <dbReference type="ARBA" id="ARBA00022729"/>
    </source>
</evidence>